<dbReference type="Gene3D" id="3.40.50.300">
    <property type="entry name" value="P-loop containing nucleotide triphosphate hydrolases"/>
    <property type="match status" value="1"/>
</dbReference>
<dbReference type="InterPro" id="IPR003593">
    <property type="entry name" value="AAA+_ATPase"/>
</dbReference>
<name>A0A7G9S555_9MICO</name>
<keyword evidence="3" id="KW-1185">Reference proteome</keyword>
<reference evidence="2 3" key="1">
    <citation type="submission" date="2020-08" db="EMBL/GenBank/DDBJ databases">
        <title>Genome sequence of Leucobacter denitrificans KACC 14055T.</title>
        <authorList>
            <person name="Hyun D.-W."/>
            <person name="Bae J.-W."/>
        </authorList>
    </citation>
    <scope>NUCLEOTIDE SEQUENCE [LARGE SCALE GENOMIC DNA]</scope>
    <source>
        <strain evidence="2 3">KACC 14055</strain>
    </source>
</reference>
<sequence>MAQQVASEIAHVRHFTNTEQVAQDLAGMKYLADNATSQAIFLADALAKPLLLEGPAGTGKTQLALSVAEITGSRLIRLQCYQGIDEARALYEWDYRKQLLAIQRSEDDDVSNVFSEDFLLSRPLLDAVRSEEPVVLLIDEVDQLDVEAEALLLEFLSSYQVSVPELGTVQATRTPLVFLTSNNNRELSEALRRRCLFLHVDYPSPEREREIIAARIPELSDQLTGRIAETVAALRNMDLRKNPSVSETLDWAQTLSLLNVTEITDEVVANHANILLKHQGDIELIRSELAPTS</sequence>
<gene>
    <name evidence="2" type="ORF">H9L06_00905</name>
</gene>
<dbReference type="GO" id="GO:0016887">
    <property type="term" value="F:ATP hydrolysis activity"/>
    <property type="evidence" value="ECO:0007669"/>
    <property type="project" value="InterPro"/>
</dbReference>
<proteinExistence type="predicted"/>
<dbReference type="SUPFAM" id="SSF52540">
    <property type="entry name" value="P-loop containing nucleoside triphosphate hydrolases"/>
    <property type="match status" value="1"/>
</dbReference>
<dbReference type="InterPro" id="IPR050764">
    <property type="entry name" value="CbbQ/NirQ/NorQ/GpvN"/>
</dbReference>
<evidence type="ECO:0000313" key="3">
    <source>
        <dbReference type="Proteomes" id="UP000515934"/>
    </source>
</evidence>
<dbReference type="PANTHER" id="PTHR42759">
    <property type="entry name" value="MOXR FAMILY PROTEIN"/>
    <property type="match status" value="1"/>
</dbReference>
<evidence type="ECO:0000313" key="2">
    <source>
        <dbReference type="EMBL" id="QNN62980.1"/>
    </source>
</evidence>
<organism evidence="2 3">
    <name type="scientific">Leucobacter denitrificans</name>
    <dbReference type="NCBI Taxonomy" id="683042"/>
    <lineage>
        <taxon>Bacteria</taxon>
        <taxon>Bacillati</taxon>
        <taxon>Actinomycetota</taxon>
        <taxon>Actinomycetes</taxon>
        <taxon>Micrococcales</taxon>
        <taxon>Microbacteriaceae</taxon>
        <taxon>Leucobacter</taxon>
    </lineage>
</organism>
<dbReference type="EMBL" id="CP060716">
    <property type="protein sequence ID" value="QNN62980.1"/>
    <property type="molecule type" value="Genomic_DNA"/>
</dbReference>
<dbReference type="RefSeq" id="WP_187555448.1">
    <property type="nucleotide sequence ID" value="NZ_CP060716.1"/>
</dbReference>
<dbReference type="Pfam" id="PF00004">
    <property type="entry name" value="AAA"/>
    <property type="match status" value="1"/>
</dbReference>
<accession>A0A7G9S555</accession>
<protein>
    <submittedName>
        <fullName evidence="2">MoxR family ATPase</fullName>
    </submittedName>
</protein>
<evidence type="ECO:0000259" key="1">
    <source>
        <dbReference type="SMART" id="SM00382"/>
    </source>
</evidence>
<dbReference type="Proteomes" id="UP000515934">
    <property type="component" value="Chromosome"/>
</dbReference>
<dbReference type="GO" id="GO:0005524">
    <property type="term" value="F:ATP binding"/>
    <property type="evidence" value="ECO:0007669"/>
    <property type="project" value="InterPro"/>
</dbReference>
<dbReference type="PANTHER" id="PTHR42759:SF1">
    <property type="entry name" value="MAGNESIUM-CHELATASE SUBUNIT CHLD"/>
    <property type="match status" value="1"/>
</dbReference>
<dbReference type="InterPro" id="IPR003959">
    <property type="entry name" value="ATPase_AAA_core"/>
</dbReference>
<feature type="domain" description="AAA+ ATPase" evidence="1">
    <location>
        <begin position="46"/>
        <end position="206"/>
    </location>
</feature>
<dbReference type="InterPro" id="IPR027417">
    <property type="entry name" value="P-loop_NTPase"/>
</dbReference>
<dbReference type="SMART" id="SM00382">
    <property type="entry name" value="AAA"/>
    <property type="match status" value="1"/>
</dbReference>
<dbReference type="CDD" id="cd00009">
    <property type="entry name" value="AAA"/>
    <property type="match status" value="1"/>
</dbReference>
<dbReference type="AlphaFoldDB" id="A0A7G9S555"/>
<dbReference type="KEGG" id="ldn:H9L06_00905"/>